<evidence type="ECO:0000256" key="2">
    <source>
        <dbReference type="ARBA" id="ARBA00022448"/>
    </source>
</evidence>
<feature type="transmembrane region" description="Helical" evidence="18">
    <location>
        <begin position="1952"/>
        <end position="1974"/>
    </location>
</feature>
<feature type="transmembrane region" description="Helical" evidence="18">
    <location>
        <begin position="963"/>
        <end position="981"/>
    </location>
</feature>
<feature type="region of interest" description="Disordered" evidence="17">
    <location>
        <begin position="895"/>
        <end position="929"/>
    </location>
</feature>
<sequence>MAANSPPPQPGQSTEFLAGASQFGINQLDQRTAGRNIIQYHGPVNFYYSSPPVGSPTTPGDRGGYMRPGNESKIPPEPDLKQQGEWESQIIEGALRRLNLNDGPNAVDNPESGGESIDDGSPRVSPRRGSSAPTIKTTSISNQPSATVLFASMPEIGDNTTWRTDLNSSAIGVKVDGMGPQTDLSASTSEGSPVGARSLARTQSIGNSLLQLKDPIVMNDAPMSPAPAASRDSGREITVGMDQVRVLAAVIADTSAPSPPGPILAEGPVPGRKPASYEGSVGKLQTSNLDEPVGTTPSASSSPEASSVSTSRKSTLGRNNSYTDILNSLIKDESPWRLISSTGPDHQRVHTMSLVIAEVEKGRTSATTKKQAKNMLAYAYLREKGYVQIDPEFDGDVNSQENSDAFESNVQVSNPSELVDNVETYAAGNGSLKAKSVSPESSSLETSSYVQILDVHTKGGSSWRYVSSTGREHQPIHTVALFVRGVEKGRASGSTKKHAKDVLAYVYLREEGHVQRKQGLDTAATIANATLVNAEPRLDLTPRCSAPDERLQKPQYMSALQSRLEEPAVWELVSSAGPSHKPIHTMRFLVRGVEQGRASADSKNLAKKIAAYRYLREKGVGNFINDDDDGDRAFSPSISSTTTRALSGLYMDEDRPVYHPSPRSATSAVDFSSTTAGFARTQPSAPPSPALEVTSSSRRRRSWGNRSLDAVRADLDRVSTGRDPLQEQQEGNSWTGGQGPQTLSPTGYAFGVPGRLDNDDPFSQPTWATAMERDSNYSTNSNAGVGMYSYYSEAGPSRVSLMQADDDSITQREDDEAHLTANMSHFAGSTSMSPTSSSDDPENTGAVSMMSPRTKRNASKRYSVTPSPLKLGGVLRRMSLRVVNLAGTGMADQLRLTDVDDNEPVSSRSRKTFKEEEDDEGPPSPDLKEALPIRGRTLGFLGPTNRIRLALFRFLVHPLTEPMILILIILNAVVLTCQAFPSSTLPTANGPTLPPKIQGYFHKWEDYVLFALFIVFTIEAVARMATTGFLFDPEISMFRLFDAPTHGETYAPSPAPIGPGGVARQTSLSRARSITQRFRSIQRTLMRPFAITSRPPATAFPPPSSHIRSASTPHPSATTLNTSFNADGDTLSRRLKNAAQALHHTIRDPNTPTFLSRAMRSDNTKDEIKLPFRLSIGHLHDKTQRNVPYLRQSWNRIDFIAVVSFWIMFALAMTGQERGKYHIGIFRALSVIRTARLLSITSGTTVDQTIMHSLKTARPLLASVAYFVLFAMALFSIIGVQSFNGSLRRSCFLSPTLGEGEILIENQFCGGYIDPQTLSPVGYLTANNVRSKTRKGYICPLGQVCKETVNPKNDIESFDAIHQAALQVIIIATANGWTPLMYSMIDAEFFVSCFFFIIAIIVLNFWLINLFVAVITNSFAAIRSNTKKSAFGAAPLPLTESDGDDGWAMIEGRKSAGHNIVKRLYGYTKWCWVLLALASLALQASRTVDMSENQKLMLFWGELVITFAFDLEIVLRVLATLPDWRTFFQHGNNWLDLFLAIVCSIIQIPVIQASALYPWFTIFQLARFYRVILVVPRMKPLLLAVFGNMYGLVNMSLFLLLVNYIAALVAVQLLRGDLGNDTSINFGELFNSFLAMYQVFSSENWVDVLYGAAQAEIALGQTVISLVFISGWMLFANFIVLQMFIAVINENFDVAEEAKKGKQASNYWSQQQANKGSASWIRKLNPYRWIKASPVTVKVDNLPANLVLPMQKTLVQDYGVPKSEVKPKRVAPATKQLTLTKRFKPQHYSSKSLTALEKLFAGDHKMASEAIPMSTFRNGRQEASADPYDDEIERHLELIASVNNEAAYKEDEDDDFQERRAQKADFMRDHPSYDKVFWIISQKNWLRKVCQKIVQPARGERIFGEPYSPLALPIFQLVILLTVIGGIVVESIATPVYRRDYYARNGFIRGSWFDVAEAGFGFTLFIEFMIKVIADGFVFTPNGYLRSIWNVLDFVIMVGIIVNVTTGLIFIGGLSRFTRSLKALRALRLITLIDRMRNTFQNLIISGAIRIMDAAVLAILYMIPYAVWGLNIFAGRLNSCNDGDVNGLGDCVGEYTNTVLGDSFAFPVPRAWDSPSPSTTFNFDTFRSSLLILFEIVSLEGWVDAMYVATSITSLNEQPQTNASQLNAIFFLIYNLLGGVVILTLFISIIIGNFSSRTGSAFLTRTQREWIDLQKLFKRQKPSKRPKTRPTNRLQAWCFDRAVHKHGWWSRGMTVLFIFHIIALMSQAFSNNKVAERIRTTFFLVLMSFYILDVYVRLYGLRWRSYKANGWNLFDLVVSHGSFITLIIVQSGQGGFVINQLQKLFLVSIAFKLVQRTNSLNMLFKTAVSSLPVILSLLGLWLILFIFFGILFVEVFGLTKWGGNETRTINYTSLGSALVMLAFQSTGEGWNQYMHDYDLTYPRCTNGDTARNVSDCGSTPWAFGLFIAWNLLSMYIFVNMFTGVVVENFSYVFQASGSGAKSITREQMRSFKKIWAEYANPKTGYLERHRFTAFFGRLNGIFEVRIYPAEYSIPNITSVCRDPLSKKAWSPTVVEGLDLSKLERVLDGINFAEVRQRKAVYARLYHEATISHEPGLGISFTNMLILLAHHKLIVDAEALVLDDLVVRTEVNKLVTDLVNLDRVRSLLRSLTCRRRFLKHLEAKRQAAQYEQDIPSIVVDDMPETPPMSSRDITASMYGEPASPTPRRRNFNGSQDMSFSLEIAPATRLQRSANLRRNSDNSNNTLSMMSRNSVHSPRTSLIEEDPEEIVQAMQSSVWGDLMMEAAEEDRGDRHP</sequence>
<feature type="transmembrane region" description="Helical" evidence="18">
    <location>
        <begin position="1389"/>
        <end position="1415"/>
    </location>
</feature>
<keyword evidence="6 18" id="KW-0812">Transmembrane</keyword>
<dbReference type="PROSITE" id="PS50137">
    <property type="entry name" value="DS_RBD"/>
    <property type="match status" value="3"/>
</dbReference>
<feature type="domain" description="DRBM" evidence="19">
    <location>
        <begin position="570"/>
        <end position="620"/>
    </location>
</feature>
<feature type="transmembrane region" description="Helical" evidence="18">
    <location>
        <begin position="1464"/>
        <end position="1484"/>
    </location>
</feature>
<feature type="transmembrane region" description="Helical" evidence="18">
    <location>
        <begin position="1260"/>
        <end position="1280"/>
    </location>
</feature>
<protein>
    <recommendedName>
        <fullName evidence="15">Calcium-channel protein CCH1</fullName>
    </recommendedName>
</protein>
<feature type="transmembrane region" description="Helical" evidence="18">
    <location>
        <begin position="2281"/>
        <end position="2299"/>
    </location>
</feature>
<comment type="caution">
    <text evidence="20">The sequence shown here is derived from an EMBL/GenBank/DDBJ whole genome shotgun (WGS) entry which is preliminary data.</text>
</comment>
<feature type="compositionally biased region" description="Basic and acidic residues" evidence="17">
    <location>
        <begin position="74"/>
        <end position="83"/>
    </location>
</feature>
<feature type="region of interest" description="Disordered" evidence="17">
    <location>
        <begin position="46"/>
        <end position="83"/>
    </location>
</feature>
<feature type="transmembrane region" description="Helical" evidence="18">
    <location>
        <begin position="1662"/>
        <end position="1685"/>
    </location>
</feature>
<dbReference type="Pfam" id="PF00520">
    <property type="entry name" value="Ion_trans"/>
    <property type="match status" value="4"/>
</dbReference>
<dbReference type="SMART" id="SM00358">
    <property type="entry name" value="DSRM"/>
    <property type="match status" value="3"/>
</dbReference>
<feature type="region of interest" description="Disordered" evidence="17">
    <location>
        <begin position="2698"/>
        <end position="2733"/>
    </location>
</feature>
<feature type="compositionally biased region" description="Basic and acidic residues" evidence="17">
    <location>
        <begin position="709"/>
        <end position="720"/>
    </location>
</feature>
<organism evidence="20 21">
    <name type="scientific">Ephemerocybe angulata</name>
    <dbReference type="NCBI Taxonomy" id="980116"/>
    <lineage>
        <taxon>Eukaryota</taxon>
        <taxon>Fungi</taxon>
        <taxon>Dikarya</taxon>
        <taxon>Basidiomycota</taxon>
        <taxon>Agaricomycotina</taxon>
        <taxon>Agaricomycetes</taxon>
        <taxon>Agaricomycetidae</taxon>
        <taxon>Agaricales</taxon>
        <taxon>Agaricineae</taxon>
        <taxon>Psathyrellaceae</taxon>
        <taxon>Ephemerocybe</taxon>
    </lineage>
</organism>
<dbReference type="GO" id="GO:0008331">
    <property type="term" value="F:high voltage-gated calcium channel activity"/>
    <property type="evidence" value="ECO:0007669"/>
    <property type="project" value="TreeGrafter"/>
</dbReference>
<keyword evidence="9 18" id="KW-1133">Transmembrane helix</keyword>
<keyword evidence="4" id="KW-0109">Calcium transport</keyword>
<feature type="compositionally biased region" description="Polar residues" evidence="17">
    <location>
        <begin position="1106"/>
        <end position="1117"/>
    </location>
</feature>
<proteinExistence type="inferred from homology"/>
<dbReference type="Gene3D" id="1.20.120.350">
    <property type="entry name" value="Voltage-gated potassium channels. Chain C"/>
    <property type="match status" value="4"/>
</dbReference>
<feature type="transmembrane region" description="Helical" evidence="18">
    <location>
        <begin position="2311"/>
        <end position="2329"/>
    </location>
</feature>
<evidence type="ECO:0000313" key="21">
    <source>
        <dbReference type="Proteomes" id="UP000541558"/>
    </source>
</evidence>
<evidence type="ECO:0000256" key="15">
    <source>
        <dbReference type="ARBA" id="ARBA00067459"/>
    </source>
</evidence>
<feature type="compositionally biased region" description="Polar residues" evidence="17">
    <location>
        <begin position="663"/>
        <end position="676"/>
    </location>
</feature>
<feature type="transmembrane region" description="Helical" evidence="18">
    <location>
        <begin position="2169"/>
        <end position="2191"/>
    </location>
</feature>
<keyword evidence="16" id="KW-0694">RNA-binding</keyword>
<keyword evidence="3" id="KW-1003">Cell membrane</keyword>
<dbReference type="FunFam" id="1.10.287.70:FF:000093">
    <property type="entry name" value="Calcium channel subunit Cch1"/>
    <property type="match status" value="1"/>
</dbReference>
<evidence type="ECO:0000313" key="20">
    <source>
        <dbReference type="EMBL" id="KAF5334188.1"/>
    </source>
</evidence>
<feature type="transmembrane region" description="Helical" evidence="18">
    <location>
        <begin position="1910"/>
        <end position="1932"/>
    </location>
</feature>
<feature type="region of interest" description="Disordered" evidence="17">
    <location>
        <begin position="177"/>
        <end position="196"/>
    </location>
</feature>
<evidence type="ECO:0000256" key="3">
    <source>
        <dbReference type="ARBA" id="ARBA00022475"/>
    </source>
</evidence>
<evidence type="ECO:0000256" key="18">
    <source>
        <dbReference type="SAM" id="Phobius"/>
    </source>
</evidence>
<dbReference type="GO" id="GO:0005891">
    <property type="term" value="C:voltage-gated calcium channel complex"/>
    <property type="evidence" value="ECO:0007669"/>
    <property type="project" value="TreeGrafter"/>
</dbReference>
<dbReference type="OrthoDB" id="416585at2759"/>
<name>A0A8H5C3A2_9AGAR</name>
<feature type="region of interest" description="Disordered" evidence="17">
    <location>
        <begin position="653"/>
        <end position="766"/>
    </location>
</feature>
<feature type="domain" description="DRBM" evidence="19">
    <location>
        <begin position="462"/>
        <end position="513"/>
    </location>
</feature>
<keyword evidence="10" id="KW-0406">Ion transport</keyword>
<feature type="transmembrane region" description="Helical" evidence="18">
    <location>
        <begin position="1994"/>
        <end position="2018"/>
    </location>
</feature>
<feature type="region of interest" description="Disordered" evidence="17">
    <location>
        <begin position="252"/>
        <end position="319"/>
    </location>
</feature>
<dbReference type="GO" id="GO:0098703">
    <property type="term" value="P:calcium ion import across plasma membrane"/>
    <property type="evidence" value="ECO:0007669"/>
    <property type="project" value="TreeGrafter"/>
</dbReference>
<comment type="subcellular location">
    <subcellularLocation>
        <location evidence="1">Cell membrane</location>
        <topology evidence="1">Multi-pass membrane protein</topology>
    </subcellularLocation>
</comment>
<keyword evidence="21" id="KW-1185">Reference proteome</keyword>
<dbReference type="InterPro" id="IPR027359">
    <property type="entry name" value="Volt_channel_dom_sf"/>
</dbReference>
<dbReference type="EMBL" id="JAACJK010000075">
    <property type="protein sequence ID" value="KAF5334188.1"/>
    <property type="molecule type" value="Genomic_DNA"/>
</dbReference>
<keyword evidence="7" id="KW-0106">Calcium</keyword>
<reference evidence="20 21" key="1">
    <citation type="journal article" date="2020" name="ISME J.">
        <title>Uncovering the hidden diversity of litter-decomposition mechanisms in mushroom-forming fungi.</title>
        <authorList>
            <person name="Floudas D."/>
            <person name="Bentzer J."/>
            <person name="Ahren D."/>
            <person name="Johansson T."/>
            <person name="Persson P."/>
            <person name="Tunlid A."/>
        </authorList>
    </citation>
    <scope>NUCLEOTIDE SEQUENCE [LARGE SCALE GENOMIC DNA]</scope>
    <source>
        <strain evidence="20 21">CBS 175.51</strain>
    </source>
</reference>
<feature type="transmembrane region" description="Helical" evidence="18">
    <location>
        <begin position="2374"/>
        <end position="2396"/>
    </location>
</feature>
<feature type="compositionally biased region" description="Polar residues" evidence="17">
    <location>
        <begin position="182"/>
        <end position="191"/>
    </location>
</feature>
<evidence type="ECO:0000256" key="5">
    <source>
        <dbReference type="ARBA" id="ARBA00022673"/>
    </source>
</evidence>
<keyword evidence="12" id="KW-0325">Glycoprotein</keyword>
<dbReference type="InterPro" id="IPR014720">
    <property type="entry name" value="dsRBD_dom"/>
</dbReference>
<feature type="transmembrane region" description="Helical" evidence="18">
    <location>
        <begin position="1538"/>
        <end position="1560"/>
    </location>
</feature>
<feature type="transmembrane region" description="Helical" evidence="18">
    <location>
        <begin position="2461"/>
        <end position="2486"/>
    </location>
</feature>
<evidence type="ECO:0000256" key="6">
    <source>
        <dbReference type="ARBA" id="ARBA00022692"/>
    </source>
</evidence>
<feature type="domain" description="DRBM" evidence="19">
    <location>
        <begin position="336"/>
        <end position="386"/>
    </location>
</feature>
<evidence type="ECO:0000256" key="13">
    <source>
        <dbReference type="ARBA" id="ARBA00023303"/>
    </source>
</evidence>
<evidence type="ECO:0000256" key="10">
    <source>
        <dbReference type="ARBA" id="ARBA00023065"/>
    </source>
</evidence>
<dbReference type="PANTHER" id="PTHR45628">
    <property type="entry name" value="VOLTAGE-DEPENDENT CALCIUM CHANNEL TYPE A SUBUNIT ALPHA-1"/>
    <property type="match status" value="1"/>
</dbReference>
<feature type="region of interest" description="Disordered" evidence="17">
    <location>
        <begin position="826"/>
        <end position="864"/>
    </location>
</feature>
<dbReference type="GO" id="GO:0003723">
    <property type="term" value="F:RNA binding"/>
    <property type="evidence" value="ECO:0007669"/>
    <property type="project" value="UniProtKB-UniRule"/>
</dbReference>
<evidence type="ECO:0000256" key="9">
    <source>
        <dbReference type="ARBA" id="ARBA00022989"/>
    </source>
</evidence>
<evidence type="ECO:0000256" key="4">
    <source>
        <dbReference type="ARBA" id="ARBA00022568"/>
    </source>
</evidence>
<dbReference type="InterPro" id="IPR005821">
    <property type="entry name" value="Ion_trans_dom"/>
</dbReference>
<keyword evidence="2" id="KW-0813">Transport</keyword>
<evidence type="ECO:0000259" key="19">
    <source>
        <dbReference type="PROSITE" id="PS50137"/>
    </source>
</evidence>
<evidence type="ECO:0000256" key="12">
    <source>
        <dbReference type="ARBA" id="ARBA00023180"/>
    </source>
</evidence>
<comment type="similarity">
    <text evidence="14">Belongs to the calcium channel alpha-1 subunit (TC 1.A.1.11) family.</text>
</comment>
<feature type="compositionally biased region" description="Polar residues" evidence="17">
    <location>
        <begin position="2748"/>
        <end position="2778"/>
    </location>
</feature>
<keyword evidence="11 18" id="KW-0472">Membrane</keyword>
<dbReference type="Gene3D" id="1.10.287.70">
    <property type="match status" value="4"/>
</dbReference>
<evidence type="ECO:0000256" key="8">
    <source>
        <dbReference type="ARBA" id="ARBA00022882"/>
    </source>
</evidence>
<feature type="compositionally biased region" description="Low complexity" evidence="17">
    <location>
        <begin position="122"/>
        <end position="131"/>
    </location>
</feature>
<dbReference type="InterPro" id="IPR050599">
    <property type="entry name" value="VDCC_alpha-1_subunit"/>
</dbReference>
<feature type="compositionally biased region" description="Low complexity" evidence="17">
    <location>
        <begin position="49"/>
        <end position="60"/>
    </location>
</feature>
<evidence type="ECO:0000256" key="11">
    <source>
        <dbReference type="ARBA" id="ARBA00023136"/>
    </source>
</evidence>
<dbReference type="Gene3D" id="3.30.160.20">
    <property type="match status" value="2"/>
</dbReference>
<keyword evidence="8" id="KW-0851">Voltage-gated channel</keyword>
<dbReference type="SUPFAM" id="SSF54768">
    <property type="entry name" value="dsRNA-binding domain-like"/>
    <property type="match status" value="3"/>
</dbReference>
<feature type="transmembrane region" description="Helical" evidence="18">
    <location>
        <begin position="2248"/>
        <end position="2269"/>
    </location>
</feature>
<feature type="transmembrane region" description="Helical" evidence="18">
    <location>
        <begin position="1007"/>
        <end position="1031"/>
    </location>
</feature>
<feature type="transmembrane region" description="Helical" evidence="18">
    <location>
        <begin position="1581"/>
        <end position="1609"/>
    </location>
</feature>
<evidence type="ECO:0000256" key="7">
    <source>
        <dbReference type="ARBA" id="ARBA00022837"/>
    </source>
</evidence>
<evidence type="ECO:0000256" key="1">
    <source>
        <dbReference type="ARBA" id="ARBA00004651"/>
    </source>
</evidence>
<dbReference type="Proteomes" id="UP000541558">
    <property type="component" value="Unassembled WGS sequence"/>
</dbReference>
<evidence type="ECO:0000256" key="16">
    <source>
        <dbReference type="PROSITE-ProRule" id="PRU00266"/>
    </source>
</evidence>
<feature type="region of interest" description="Disordered" evidence="17">
    <location>
        <begin position="2747"/>
        <end position="2782"/>
    </location>
</feature>
<evidence type="ECO:0000256" key="14">
    <source>
        <dbReference type="ARBA" id="ARBA00061395"/>
    </source>
</evidence>
<dbReference type="SUPFAM" id="SSF81324">
    <property type="entry name" value="Voltage-gated potassium channels"/>
    <property type="match status" value="4"/>
</dbReference>
<keyword evidence="5" id="KW-0107">Calcium channel</keyword>
<accession>A0A8H5C3A2</accession>
<keyword evidence="13" id="KW-0407">Ion channel</keyword>
<feature type="compositionally biased region" description="Low complexity" evidence="17">
    <location>
        <begin position="295"/>
        <end position="311"/>
    </location>
</feature>
<evidence type="ECO:0000256" key="17">
    <source>
        <dbReference type="SAM" id="MobiDB-lite"/>
    </source>
</evidence>
<gene>
    <name evidence="20" type="ORF">D9611_014495</name>
</gene>
<feature type="region of interest" description="Disordered" evidence="17">
    <location>
        <begin position="98"/>
        <end position="139"/>
    </location>
</feature>
<feature type="transmembrane region" description="Helical" evidence="18">
    <location>
        <begin position="1496"/>
        <end position="1518"/>
    </location>
</feature>
<feature type="region of interest" description="Disordered" evidence="17">
    <location>
        <begin position="1093"/>
        <end position="1117"/>
    </location>
</feature>
<feature type="transmembrane region" description="Helical" evidence="18">
    <location>
        <begin position="2039"/>
        <end position="2063"/>
    </location>
</feature>
<feature type="compositionally biased region" description="Low complexity" evidence="17">
    <location>
        <begin position="829"/>
        <end position="838"/>
    </location>
</feature>
<dbReference type="PANTHER" id="PTHR45628:SF7">
    <property type="entry name" value="VOLTAGE-DEPENDENT CALCIUM CHANNEL TYPE A SUBUNIT ALPHA-1"/>
    <property type="match status" value="1"/>
</dbReference>